<evidence type="ECO:0000313" key="1">
    <source>
        <dbReference type="EMBL" id="RZC72719.1"/>
    </source>
</evidence>
<proteinExistence type="predicted"/>
<dbReference type="Gramene" id="RZC72719">
    <property type="protein sequence ID" value="RZC72719"/>
    <property type="gene ID" value="C5167_048197"/>
</dbReference>
<dbReference type="AlphaFoldDB" id="A0A4Y7KL89"/>
<gene>
    <name evidence="1" type="ORF">C5167_048197</name>
</gene>
<evidence type="ECO:0000313" key="2">
    <source>
        <dbReference type="Proteomes" id="UP000316621"/>
    </source>
</evidence>
<name>A0A4Y7KL89_PAPSO</name>
<accession>A0A4Y7KL89</accession>
<reference evidence="1 2" key="1">
    <citation type="journal article" date="2018" name="Science">
        <title>The opium poppy genome and morphinan production.</title>
        <authorList>
            <person name="Guo L."/>
            <person name="Winzer T."/>
            <person name="Yang X."/>
            <person name="Li Y."/>
            <person name="Ning Z."/>
            <person name="He Z."/>
            <person name="Teodor R."/>
            <person name="Lu Y."/>
            <person name="Bowser T.A."/>
            <person name="Graham I.A."/>
            <person name="Ye K."/>
        </authorList>
    </citation>
    <scope>NUCLEOTIDE SEQUENCE [LARGE SCALE GENOMIC DNA]</scope>
    <source>
        <strain evidence="2">cv. HN1</strain>
        <tissue evidence="1">Leaves</tissue>
    </source>
</reference>
<protein>
    <submittedName>
        <fullName evidence="1">Uncharacterized protein</fullName>
    </submittedName>
</protein>
<sequence length="92" mass="10574">MEINNFLGGSFVMKNPPNWKGSVDCSLPTATHTGAVNYLKKFFGKNDRDTRKFQQSSQMQAHDFLDDDDEESFVPHIVHTMMMLIVEYRSVT</sequence>
<dbReference type="EMBL" id="CM010722">
    <property type="protein sequence ID" value="RZC72719.1"/>
    <property type="molecule type" value="Genomic_DNA"/>
</dbReference>
<dbReference type="Proteomes" id="UP000316621">
    <property type="component" value="Chromosome 8"/>
</dbReference>
<organism evidence="1 2">
    <name type="scientific">Papaver somniferum</name>
    <name type="common">Opium poppy</name>
    <dbReference type="NCBI Taxonomy" id="3469"/>
    <lineage>
        <taxon>Eukaryota</taxon>
        <taxon>Viridiplantae</taxon>
        <taxon>Streptophyta</taxon>
        <taxon>Embryophyta</taxon>
        <taxon>Tracheophyta</taxon>
        <taxon>Spermatophyta</taxon>
        <taxon>Magnoliopsida</taxon>
        <taxon>Ranunculales</taxon>
        <taxon>Papaveraceae</taxon>
        <taxon>Papaveroideae</taxon>
        <taxon>Papaver</taxon>
    </lineage>
</organism>
<keyword evidence="2" id="KW-1185">Reference proteome</keyword>